<organism evidence="3 4">
    <name type="scientific">Leptomonas seymouri</name>
    <dbReference type="NCBI Taxonomy" id="5684"/>
    <lineage>
        <taxon>Eukaryota</taxon>
        <taxon>Discoba</taxon>
        <taxon>Euglenozoa</taxon>
        <taxon>Kinetoplastea</taxon>
        <taxon>Metakinetoplastina</taxon>
        <taxon>Trypanosomatida</taxon>
        <taxon>Trypanosomatidae</taxon>
        <taxon>Leishmaniinae</taxon>
        <taxon>Leptomonas</taxon>
    </lineage>
</organism>
<keyword evidence="2" id="KW-1133">Transmembrane helix</keyword>
<feature type="transmembrane region" description="Helical" evidence="2">
    <location>
        <begin position="53"/>
        <end position="79"/>
    </location>
</feature>
<dbReference type="Proteomes" id="UP000038009">
    <property type="component" value="Unassembled WGS sequence"/>
</dbReference>
<evidence type="ECO:0000256" key="2">
    <source>
        <dbReference type="SAM" id="Phobius"/>
    </source>
</evidence>
<feature type="region of interest" description="Disordered" evidence="1">
    <location>
        <begin position="231"/>
        <end position="253"/>
    </location>
</feature>
<comment type="caution">
    <text evidence="3">The sequence shown here is derived from an EMBL/GenBank/DDBJ whole genome shotgun (WGS) entry which is preliminary data.</text>
</comment>
<name>A0A0N0P4T3_LEPSE</name>
<evidence type="ECO:0000313" key="3">
    <source>
        <dbReference type="EMBL" id="KPI85187.1"/>
    </source>
</evidence>
<protein>
    <recommendedName>
        <fullName evidence="5">Transmembrane protein</fullName>
    </recommendedName>
</protein>
<evidence type="ECO:0008006" key="5">
    <source>
        <dbReference type="Google" id="ProtNLM"/>
    </source>
</evidence>
<feature type="transmembrane region" description="Helical" evidence="2">
    <location>
        <begin position="120"/>
        <end position="145"/>
    </location>
</feature>
<dbReference type="OMA" id="IETRIVW"/>
<evidence type="ECO:0000256" key="1">
    <source>
        <dbReference type="SAM" id="MobiDB-lite"/>
    </source>
</evidence>
<keyword evidence="2" id="KW-0812">Transmembrane</keyword>
<accession>A0A0N0P4T3</accession>
<evidence type="ECO:0000313" key="4">
    <source>
        <dbReference type="Proteomes" id="UP000038009"/>
    </source>
</evidence>
<dbReference type="EMBL" id="LJSK01000204">
    <property type="protein sequence ID" value="KPI85187.1"/>
    <property type="molecule type" value="Genomic_DNA"/>
</dbReference>
<sequence length="293" mass="33392">MDFYIVERLGGASRCVTLFTFSIHFLHALFSVVNYLAWVRQETSHIEATMKQAYLSMTVLCCIFYFLGASVFYMWAWRFPEPEEIAKRRRVYGVLINAIFCDMPMFVVETILVWELRFAVAIQGFTYVLTCASFSYSILRVWFFFMVRVIKFRLPSAARLGANYPALSSMTRGDLDEMDYNNGATGMRSSSTDQWRSNVNERVFSPDTNGASVGNTILLNRSAATYSDAPANGDMYTPARPDRGSRGEAYYTSPPTRYILQSGRLDDVDEQPRQGYYGLNNENAGRPGIPFRI</sequence>
<dbReference type="OrthoDB" id="270285at2759"/>
<dbReference type="AlphaFoldDB" id="A0A0N0P4T3"/>
<feature type="transmembrane region" description="Helical" evidence="2">
    <location>
        <begin position="12"/>
        <end position="33"/>
    </location>
</feature>
<dbReference type="VEuPathDB" id="TriTrypDB:Lsey_0204_0200"/>
<proteinExistence type="predicted"/>
<keyword evidence="2" id="KW-0472">Membrane</keyword>
<feature type="transmembrane region" description="Helical" evidence="2">
    <location>
        <begin position="91"/>
        <end position="114"/>
    </location>
</feature>
<gene>
    <name evidence="3" type="ORF">ABL78_5775</name>
</gene>
<reference evidence="3 4" key="1">
    <citation type="journal article" date="2015" name="PLoS Pathog.">
        <title>Leptomonas seymouri: Adaptations to the Dixenous Life Cycle Analyzed by Genome Sequencing, Transcriptome Profiling and Co-infection with Leishmania donovani.</title>
        <authorList>
            <person name="Kraeva N."/>
            <person name="Butenko A."/>
            <person name="Hlavacova J."/>
            <person name="Kostygov A."/>
            <person name="Myskova J."/>
            <person name="Grybchuk D."/>
            <person name="Lestinova T."/>
            <person name="Votypka J."/>
            <person name="Volf P."/>
            <person name="Opperdoes F."/>
            <person name="Flegontov P."/>
            <person name="Lukes J."/>
            <person name="Yurchenko V."/>
        </authorList>
    </citation>
    <scope>NUCLEOTIDE SEQUENCE [LARGE SCALE GENOMIC DNA]</scope>
    <source>
        <strain evidence="3 4">ATCC 30220</strain>
    </source>
</reference>
<keyword evidence="4" id="KW-1185">Reference proteome</keyword>